<accession>A0A8C5A6K2</accession>
<dbReference type="Gene3D" id="3.40.50.150">
    <property type="entry name" value="Vaccinia Virus protein VP39"/>
    <property type="match status" value="1"/>
</dbReference>
<proteinExistence type="inferred from homology"/>
<organism evidence="9 10">
    <name type="scientific">Gadus morhua</name>
    <name type="common">Atlantic cod</name>
    <dbReference type="NCBI Taxonomy" id="8049"/>
    <lineage>
        <taxon>Eukaryota</taxon>
        <taxon>Metazoa</taxon>
        <taxon>Chordata</taxon>
        <taxon>Craniata</taxon>
        <taxon>Vertebrata</taxon>
        <taxon>Euteleostomi</taxon>
        <taxon>Actinopterygii</taxon>
        <taxon>Neopterygii</taxon>
        <taxon>Teleostei</taxon>
        <taxon>Neoteleostei</taxon>
        <taxon>Acanthomorphata</taxon>
        <taxon>Zeiogadaria</taxon>
        <taxon>Gadariae</taxon>
        <taxon>Gadiformes</taxon>
        <taxon>Gadoidei</taxon>
        <taxon>Gadidae</taxon>
        <taxon>Gadus</taxon>
    </lineage>
</organism>
<reference evidence="9" key="1">
    <citation type="submission" date="2025-08" db="UniProtKB">
        <authorList>
            <consortium name="Ensembl"/>
        </authorList>
    </citation>
    <scope>IDENTIFICATION</scope>
</reference>
<sequence>MMVSEVCPLFPAEGQMVTEASEETPVETPVETPEETPVETPVETQDEGWETYWAQQGQALLWQGWLEKHPDTVSPPWDDGDTRAAWDQHAAEAYYGYWDQYTYWAAQGWTAGGGGEGGRDEGTTGEPDAGANDPEDDGRAVGAEEVHELDVEELPGLSTEEAWDKLGLKRKPDALFDSVLTFKPSPSQKSRRSHGKKRGAAQKVNKHTFFPEEDPGATTPLISATLQKVLEVQEKGVEVLGEVMEVQEKGVEVLGEVMEVQEKGVTWMYEEVQEEDVEAQAKQAGREIYSLDIPDFLLPELPEATRSRMWRRGRGEDMPEDMKAEPELAKYWAQRYRLFSRFDEGIRLDTEGWFSVTPERIAHHIALRVKESFVDSHLVIDAFCGVGGNAIQFALSGKRVIGIDIDASRLALARHNAEVYGVADRIDFLLGDFLQLAPGLRGDVVFLSPPWGGPDYLTAEVFDIRTMIQLSKLITDDIVYFLPRNADMNQIASLAGPGGRVEVEQNFLNNKLKTITAYFGGLIKSDG</sequence>
<feature type="region of interest" description="Disordered" evidence="8">
    <location>
        <begin position="180"/>
        <end position="201"/>
    </location>
</feature>
<dbReference type="PANTHER" id="PTHR14741">
    <property type="entry name" value="S-ADENOSYLMETHIONINE-DEPENDENT METHYLTRANSFERASE RELATED"/>
    <property type="match status" value="1"/>
</dbReference>
<comment type="catalytic activity">
    <reaction evidence="4">
        <text>a 5'-end (N(7)-methyl 5'-triphosphoguanosine)-ribonucleoside in snoRNA + S-adenosyl-L-methionine = a 5'-end (N(2),N(7)-dimethyl 5'-triphosphoguanosine)-ribonucleoside in snoRNA + S-adenosyl-L-homocysteine + H(+)</text>
        <dbReference type="Rhea" id="RHEA:78475"/>
        <dbReference type="Rhea" id="RHEA-COMP:19086"/>
        <dbReference type="Rhea" id="RHEA-COMP:19088"/>
        <dbReference type="ChEBI" id="CHEBI:15378"/>
        <dbReference type="ChEBI" id="CHEBI:57856"/>
        <dbReference type="ChEBI" id="CHEBI:59789"/>
        <dbReference type="ChEBI" id="CHEBI:156461"/>
        <dbReference type="ChEBI" id="CHEBI:172880"/>
    </reaction>
    <physiologicalReaction direction="left-to-right" evidence="4">
        <dbReference type="Rhea" id="RHEA:78476"/>
    </physiologicalReaction>
</comment>
<dbReference type="GO" id="GO:0005730">
    <property type="term" value="C:nucleolus"/>
    <property type="evidence" value="ECO:0007669"/>
    <property type="project" value="UniProtKB-SubCell"/>
</dbReference>
<dbReference type="PANTHER" id="PTHR14741:SF32">
    <property type="entry name" value="TRIMETHYLGUANOSINE SYNTHASE"/>
    <property type="match status" value="1"/>
</dbReference>
<evidence type="ECO:0000256" key="1">
    <source>
        <dbReference type="ARBA" id="ARBA00018517"/>
    </source>
</evidence>
<dbReference type="Pfam" id="PF09445">
    <property type="entry name" value="Methyltransf_15"/>
    <property type="match status" value="1"/>
</dbReference>
<dbReference type="GO" id="GO:0005737">
    <property type="term" value="C:cytoplasm"/>
    <property type="evidence" value="ECO:0007669"/>
    <property type="project" value="UniProtKB-SubCell"/>
</dbReference>
<dbReference type="Ensembl" id="ENSGMOT00000056712.1">
    <property type="protein sequence ID" value="ENSGMOP00000027730.1"/>
    <property type="gene ID" value="ENSGMOG00000015087.2"/>
</dbReference>
<dbReference type="GO" id="GO:0090022">
    <property type="term" value="P:regulation of neutrophil chemotaxis"/>
    <property type="evidence" value="ECO:0007669"/>
    <property type="project" value="Ensembl"/>
</dbReference>
<dbReference type="SUPFAM" id="SSF53335">
    <property type="entry name" value="S-adenosyl-L-methionine-dependent methyltransferases"/>
    <property type="match status" value="1"/>
</dbReference>
<evidence type="ECO:0000256" key="4">
    <source>
        <dbReference type="ARBA" id="ARBA00048740"/>
    </source>
</evidence>
<evidence type="ECO:0000256" key="2">
    <source>
        <dbReference type="ARBA" id="ARBA00025783"/>
    </source>
</evidence>
<evidence type="ECO:0000313" key="9">
    <source>
        <dbReference type="Ensembl" id="ENSGMOP00000027730.1"/>
    </source>
</evidence>
<keyword evidence="10" id="KW-1185">Reference proteome</keyword>
<dbReference type="GO" id="GO:0009611">
    <property type="term" value="P:response to wounding"/>
    <property type="evidence" value="ECO:0007669"/>
    <property type="project" value="Ensembl"/>
</dbReference>
<dbReference type="CDD" id="cd02440">
    <property type="entry name" value="AdoMet_MTases"/>
    <property type="match status" value="1"/>
</dbReference>
<dbReference type="AlphaFoldDB" id="A0A8C5A6K2"/>
<gene>
    <name evidence="9" type="primary">TGS1</name>
</gene>
<evidence type="ECO:0000256" key="5">
    <source>
        <dbReference type="ARBA" id="ARBA00048763"/>
    </source>
</evidence>
<dbReference type="Proteomes" id="UP000694546">
    <property type="component" value="Chromosome 8"/>
</dbReference>
<evidence type="ECO:0000256" key="6">
    <source>
        <dbReference type="ARBA" id="ARBA00049075"/>
    </source>
</evidence>
<comment type="similarity">
    <text evidence="2">Belongs to the methyltransferase superfamily. Trimethylguanosine synthase family.</text>
</comment>
<dbReference type="InterPro" id="IPR029063">
    <property type="entry name" value="SAM-dependent_MTases_sf"/>
</dbReference>
<dbReference type="GeneTree" id="ENSGT00390000018056"/>
<dbReference type="OMA" id="QSEPHNG"/>
<dbReference type="GO" id="GO:0030593">
    <property type="term" value="P:neutrophil chemotaxis"/>
    <property type="evidence" value="ECO:0007669"/>
    <property type="project" value="Ensembl"/>
</dbReference>
<reference evidence="9" key="2">
    <citation type="submission" date="2025-09" db="UniProtKB">
        <authorList>
            <consortium name="Ensembl"/>
        </authorList>
    </citation>
    <scope>IDENTIFICATION</scope>
</reference>
<comment type="catalytic activity">
    <reaction evidence="6">
        <text>a 5'-end (N(7)-methyl 5'-triphosphoguanosine)-ribonucleoside in snRNA + S-adenosyl-L-methionine = a 5'-end (N(2),N(7)-dimethyl 5'-triphosphoguanosine)-ribonucleoside in snRNA + S-adenosyl-L-homocysteine + H(+)</text>
        <dbReference type="Rhea" id="RHEA:78471"/>
        <dbReference type="Rhea" id="RHEA-COMP:19085"/>
        <dbReference type="Rhea" id="RHEA-COMP:19087"/>
        <dbReference type="ChEBI" id="CHEBI:15378"/>
        <dbReference type="ChEBI" id="CHEBI:57856"/>
        <dbReference type="ChEBI" id="CHEBI:59789"/>
        <dbReference type="ChEBI" id="CHEBI:156461"/>
        <dbReference type="ChEBI" id="CHEBI:172880"/>
    </reaction>
    <physiologicalReaction direction="left-to-right" evidence="6">
        <dbReference type="Rhea" id="RHEA:78472"/>
    </physiologicalReaction>
</comment>
<feature type="region of interest" description="Disordered" evidence="8">
    <location>
        <begin position="112"/>
        <end position="140"/>
    </location>
</feature>
<comment type="catalytic activity">
    <reaction evidence="5">
        <text>a 5'-end (N(2),N(7)-dimethyl 5'-triphosphoguanosine)-ribonucleoside in snRNA + S-adenosyl-L-methionine = a 5'-end (N(2),N(2),N(7)-trimethyl 5'-triphosphoguanosine)-ribonucleoside in snRNA + S-adenosyl-L-homocysteine + H(+)</text>
        <dbReference type="Rhea" id="RHEA:78479"/>
        <dbReference type="Rhea" id="RHEA-COMP:19087"/>
        <dbReference type="Rhea" id="RHEA-COMP:19089"/>
        <dbReference type="ChEBI" id="CHEBI:15378"/>
        <dbReference type="ChEBI" id="CHEBI:57856"/>
        <dbReference type="ChEBI" id="CHEBI:59789"/>
        <dbReference type="ChEBI" id="CHEBI:167623"/>
        <dbReference type="ChEBI" id="CHEBI:172880"/>
    </reaction>
    <physiologicalReaction direction="left-to-right" evidence="5">
        <dbReference type="Rhea" id="RHEA:78480"/>
    </physiologicalReaction>
</comment>
<comment type="catalytic activity">
    <reaction evidence="3">
        <text>a 5'-end (N(2),N(7)-dimethyl 5'-triphosphoguanosine)-ribonucleoside in snoRNA + S-adenosyl-L-methionine = a 5'-end (N(2),N(2),N(7)-trimethyl 5'-triphosphoguanosine)-ribonucleoside in snoRNA + S-adenosyl-L-homocysteine + H(+)</text>
        <dbReference type="Rhea" id="RHEA:78507"/>
        <dbReference type="Rhea" id="RHEA-COMP:19088"/>
        <dbReference type="Rhea" id="RHEA-COMP:19090"/>
        <dbReference type="ChEBI" id="CHEBI:15378"/>
        <dbReference type="ChEBI" id="CHEBI:57856"/>
        <dbReference type="ChEBI" id="CHEBI:59789"/>
        <dbReference type="ChEBI" id="CHEBI:167623"/>
        <dbReference type="ChEBI" id="CHEBI:172880"/>
    </reaction>
    <physiologicalReaction direction="left-to-right" evidence="3">
        <dbReference type="Rhea" id="RHEA:78508"/>
    </physiologicalReaction>
</comment>
<evidence type="ECO:0000256" key="8">
    <source>
        <dbReference type="SAM" id="MobiDB-lite"/>
    </source>
</evidence>
<feature type="compositionally biased region" description="Basic residues" evidence="8">
    <location>
        <begin position="189"/>
        <end position="201"/>
    </location>
</feature>
<evidence type="ECO:0000313" key="10">
    <source>
        <dbReference type="Proteomes" id="UP000694546"/>
    </source>
</evidence>
<protein>
    <recommendedName>
        <fullName evidence="1">Trimethylguanosine synthase</fullName>
    </recommendedName>
    <alternativeName>
        <fullName evidence="7">Cap-specific guanine-N(2) methyltransferase</fullName>
    </alternativeName>
</protein>
<name>A0A8C5A6K2_GADMO</name>
<dbReference type="InterPro" id="IPR019012">
    <property type="entry name" value="RNA_cap_Gua-N2-MeTrfase"/>
</dbReference>
<evidence type="ECO:0000256" key="3">
    <source>
        <dbReference type="ARBA" id="ARBA00047418"/>
    </source>
</evidence>
<feature type="region of interest" description="Disordered" evidence="8">
    <location>
        <begin position="20"/>
        <end position="40"/>
    </location>
</feature>
<dbReference type="GO" id="GO:0071164">
    <property type="term" value="F:RNA cap trimethylguanosine synthase activity"/>
    <property type="evidence" value="ECO:0007669"/>
    <property type="project" value="TreeGrafter"/>
</dbReference>
<dbReference type="GO" id="GO:0015030">
    <property type="term" value="C:Cajal body"/>
    <property type="evidence" value="ECO:0007669"/>
    <property type="project" value="UniProtKB-SubCell"/>
</dbReference>
<evidence type="ECO:0000256" key="7">
    <source>
        <dbReference type="ARBA" id="ARBA00049790"/>
    </source>
</evidence>